<protein>
    <submittedName>
        <fullName evidence="1">Uncharacterized protein</fullName>
    </submittedName>
</protein>
<dbReference type="Proteomes" id="UP000006054">
    <property type="component" value="Chromosome"/>
</dbReference>
<dbReference type="HOGENOM" id="CLU_2879284_0_0_10"/>
<sequence length="63" mass="7402">MWDKKFEPLVLDTTSKAYQAGVMDKFPILYRLENQEIKDKQVLSASYIDEALNSFGFRENQLK</sequence>
<dbReference type="AlphaFoldDB" id="I4AMX9"/>
<dbReference type="EMBL" id="CP003345">
    <property type="protein sequence ID" value="AFM05314.1"/>
    <property type="molecule type" value="Genomic_DNA"/>
</dbReference>
<evidence type="ECO:0000313" key="1">
    <source>
        <dbReference type="EMBL" id="AFM05314.1"/>
    </source>
</evidence>
<name>I4AMX9_BERLS</name>
<gene>
    <name evidence="1" type="ordered locus">Fleli_2970</name>
</gene>
<reference evidence="2" key="1">
    <citation type="submission" date="2012-06" db="EMBL/GenBank/DDBJ databases">
        <title>The complete genome of Flexibacter litoralis DSM 6794.</title>
        <authorList>
            <person name="Lucas S."/>
            <person name="Copeland A."/>
            <person name="Lapidus A."/>
            <person name="Glavina del Rio T."/>
            <person name="Dalin E."/>
            <person name="Tice H."/>
            <person name="Bruce D."/>
            <person name="Goodwin L."/>
            <person name="Pitluck S."/>
            <person name="Peters L."/>
            <person name="Ovchinnikova G."/>
            <person name="Lu M."/>
            <person name="Kyrpides N."/>
            <person name="Mavromatis K."/>
            <person name="Ivanova N."/>
            <person name="Brettin T."/>
            <person name="Detter J.C."/>
            <person name="Han C."/>
            <person name="Larimer F."/>
            <person name="Land M."/>
            <person name="Hauser L."/>
            <person name="Markowitz V."/>
            <person name="Cheng J.-F."/>
            <person name="Hugenholtz P."/>
            <person name="Woyke T."/>
            <person name="Wu D."/>
            <person name="Spring S."/>
            <person name="Lang E."/>
            <person name="Kopitz M."/>
            <person name="Brambilla E."/>
            <person name="Klenk H.-P."/>
            <person name="Eisen J.A."/>
        </authorList>
    </citation>
    <scope>NUCLEOTIDE SEQUENCE [LARGE SCALE GENOMIC DNA]</scope>
    <source>
        <strain evidence="2">ATCC 23117 / DSM 6794 / NBRC 15988 / NCIMB 1366 / Sio-4</strain>
    </source>
</reference>
<dbReference type="KEGG" id="fli:Fleli_2970"/>
<accession>I4AMX9</accession>
<dbReference type="RefSeq" id="WP_014798748.1">
    <property type="nucleotide sequence ID" value="NC_018018.1"/>
</dbReference>
<proteinExistence type="predicted"/>
<keyword evidence="2" id="KW-1185">Reference proteome</keyword>
<evidence type="ECO:0000313" key="2">
    <source>
        <dbReference type="Proteomes" id="UP000006054"/>
    </source>
</evidence>
<organism evidence="1 2">
    <name type="scientific">Bernardetia litoralis (strain ATCC 23117 / DSM 6794 / NBRC 15988 / NCIMB 1366 / Fx l1 / Sio-4)</name>
    <name type="common">Flexibacter litoralis</name>
    <dbReference type="NCBI Taxonomy" id="880071"/>
    <lineage>
        <taxon>Bacteria</taxon>
        <taxon>Pseudomonadati</taxon>
        <taxon>Bacteroidota</taxon>
        <taxon>Cytophagia</taxon>
        <taxon>Cytophagales</taxon>
        <taxon>Bernardetiaceae</taxon>
        <taxon>Bernardetia</taxon>
    </lineage>
</organism>